<gene>
    <name evidence="7" type="ORF">KTH89_14710</name>
</gene>
<comment type="similarity">
    <text evidence="2">Belongs to the bacterial solute-binding protein 2 family.</text>
</comment>
<proteinExistence type="inferred from homology"/>
<reference evidence="7" key="1">
    <citation type="submission" date="2021-06" db="EMBL/GenBank/DDBJ databases">
        <title>Description of novel taxa of the family Lachnospiraceae.</title>
        <authorList>
            <person name="Chaplin A.V."/>
            <person name="Sokolova S.R."/>
            <person name="Pikina A.P."/>
            <person name="Korzhanova M."/>
            <person name="Belova V."/>
            <person name="Korostin D."/>
            <person name="Efimov B.A."/>
        </authorList>
    </citation>
    <scope>NUCLEOTIDE SEQUENCE</scope>
    <source>
        <strain evidence="7">ASD5720</strain>
    </source>
</reference>
<evidence type="ECO:0000256" key="1">
    <source>
        <dbReference type="ARBA" id="ARBA00004196"/>
    </source>
</evidence>
<evidence type="ECO:0000256" key="5">
    <source>
        <dbReference type="SAM" id="SignalP"/>
    </source>
</evidence>
<feature type="region of interest" description="Disordered" evidence="4">
    <location>
        <begin position="21"/>
        <end position="53"/>
    </location>
</feature>
<evidence type="ECO:0000313" key="8">
    <source>
        <dbReference type="Proteomes" id="UP000712157"/>
    </source>
</evidence>
<feature type="signal peptide" evidence="5">
    <location>
        <begin position="1"/>
        <end position="17"/>
    </location>
</feature>
<sequence length="346" mass="35933">MKKLLAVLLTLTMVAGAAVGCGSKSEEPAKSEPAQNEDASAQAPADADTSAPAADGEEPYIAMIALGFSHQFWQAVKSGADQAAADLGVKITFEGPEQETMVDKQVDMLKTALGNNPSAVCMAAIDNEAVAGILQEAKGKGIKVVGFDAGVGEAESEAKCSTDSLAAGALAAEHAAELLGGKGKIGIVGHSQTVVDAVERVVGFKDKIAADYPDIEIVDEQYGEGDHLKSAEVAKSMMQANPDIQLIYTSNEGACVGAYNGLKEANKLKDVKLVGFDSSAAMKEAIKSGEIAGAITQDPVGMGYKTIETAVKLMNGESVESFIDTGCYWYDASNMDDPKIAPLLYD</sequence>
<evidence type="ECO:0000256" key="3">
    <source>
        <dbReference type="ARBA" id="ARBA00022729"/>
    </source>
</evidence>
<evidence type="ECO:0000313" key="7">
    <source>
        <dbReference type="EMBL" id="MBU9737795.1"/>
    </source>
</evidence>
<dbReference type="PROSITE" id="PS51257">
    <property type="entry name" value="PROKAR_LIPOPROTEIN"/>
    <property type="match status" value="1"/>
</dbReference>
<dbReference type="SUPFAM" id="SSF53822">
    <property type="entry name" value="Periplasmic binding protein-like I"/>
    <property type="match status" value="1"/>
</dbReference>
<dbReference type="InterPro" id="IPR025997">
    <property type="entry name" value="SBP_2_dom"/>
</dbReference>
<organism evidence="7 8">
    <name type="scientific">Diplocloster agilis</name>
    <dbReference type="NCBI Taxonomy" id="2850323"/>
    <lineage>
        <taxon>Bacteria</taxon>
        <taxon>Bacillati</taxon>
        <taxon>Bacillota</taxon>
        <taxon>Clostridia</taxon>
        <taxon>Lachnospirales</taxon>
        <taxon>Lachnospiraceae</taxon>
        <taxon>Diplocloster</taxon>
    </lineage>
</organism>
<keyword evidence="8" id="KW-1185">Reference proteome</keyword>
<dbReference type="Proteomes" id="UP000712157">
    <property type="component" value="Unassembled WGS sequence"/>
</dbReference>
<dbReference type="PANTHER" id="PTHR46847:SF1">
    <property type="entry name" value="D-ALLOSE-BINDING PERIPLASMIC PROTEIN-RELATED"/>
    <property type="match status" value="1"/>
</dbReference>
<feature type="compositionally biased region" description="Low complexity" evidence="4">
    <location>
        <begin position="38"/>
        <end position="53"/>
    </location>
</feature>
<dbReference type="PANTHER" id="PTHR46847">
    <property type="entry name" value="D-ALLOSE-BINDING PERIPLASMIC PROTEIN-RELATED"/>
    <property type="match status" value="1"/>
</dbReference>
<keyword evidence="3 5" id="KW-0732">Signal</keyword>
<dbReference type="Gene3D" id="3.40.50.2300">
    <property type="match status" value="2"/>
</dbReference>
<comment type="subcellular location">
    <subcellularLocation>
        <location evidence="1">Cell envelope</location>
    </subcellularLocation>
</comment>
<dbReference type="EMBL" id="JAHQCW010000025">
    <property type="protein sequence ID" value="MBU9737795.1"/>
    <property type="molecule type" value="Genomic_DNA"/>
</dbReference>
<protein>
    <submittedName>
        <fullName evidence="7">ABC transporter substrate-binding protein</fullName>
    </submittedName>
</protein>
<name>A0A949JYY4_9FIRM</name>
<dbReference type="InterPro" id="IPR028082">
    <property type="entry name" value="Peripla_BP_I"/>
</dbReference>
<evidence type="ECO:0000256" key="4">
    <source>
        <dbReference type="SAM" id="MobiDB-lite"/>
    </source>
</evidence>
<feature type="domain" description="Periplasmic binding protein" evidence="6">
    <location>
        <begin position="61"/>
        <end position="317"/>
    </location>
</feature>
<accession>A0A949JYY4</accession>
<comment type="caution">
    <text evidence="7">The sequence shown here is derived from an EMBL/GenBank/DDBJ whole genome shotgun (WGS) entry which is preliminary data.</text>
</comment>
<dbReference type="CDD" id="cd20005">
    <property type="entry name" value="PBP1_ABC_sugar_binding-like"/>
    <property type="match status" value="1"/>
</dbReference>
<dbReference type="GO" id="GO:0030246">
    <property type="term" value="F:carbohydrate binding"/>
    <property type="evidence" value="ECO:0007669"/>
    <property type="project" value="UniProtKB-ARBA"/>
</dbReference>
<evidence type="ECO:0000259" key="6">
    <source>
        <dbReference type="Pfam" id="PF13407"/>
    </source>
</evidence>
<dbReference type="GO" id="GO:0030313">
    <property type="term" value="C:cell envelope"/>
    <property type="evidence" value="ECO:0007669"/>
    <property type="project" value="UniProtKB-SubCell"/>
</dbReference>
<dbReference type="Pfam" id="PF13407">
    <property type="entry name" value="Peripla_BP_4"/>
    <property type="match status" value="1"/>
</dbReference>
<dbReference type="RefSeq" id="WP_238722212.1">
    <property type="nucleotide sequence ID" value="NZ_JAHQCW010000025.1"/>
</dbReference>
<feature type="chain" id="PRO_5037008500" evidence="5">
    <location>
        <begin position="18"/>
        <end position="346"/>
    </location>
</feature>
<evidence type="ECO:0000256" key="2">
    <source>
        <dbReference type="ARBA" id="ARBA00007639"/>
    </source>
</evidence>
<dbReference type="AlphaFoldDB" id="A0A949JYY4"/>